<dbReference type="InterPro" id="IPR050340">
    <property type="entry name" value="Cytosolic_Fe-S_CAF"/>
</dbReference>
<evidence type="ECO:0000256" key="2">
    <source>
        <dbReference type="ARBA" id="ARBA00022714"/>
    </source>
</evidence>
<dbReference type="InterPro" id="IPR049830">
    <property type="entry name" value="HndD"/>
</dbReference>
<feature type="domain" description="4Fe-4S ferredoxin-type" evidence="9">
    <location>
        <begin position="142"/>
        <end position="172"/>
    </location>
</feature>
<evidence type="ECO:0000259" key="9">
    <source>
        <dbReference type="PROSITE" id="PS51379"/>
    </source>
</evidence>
<dbReference type="CDD" id="cd00207">
    <property type="entry name" value="fer2"/>
    <property type="match status" value="1"/>
</dbReference>
<dbReference type="SMART" id="SM00929">
    <property type="entry name" value="NADH-G_4Fe-4S_3"/>
    <property type="match status" value="1"/>
</dbReference>
<dbReference type="Gene3D" id="3.10.20.740">
    <property type="match status" value="1"/>
</dbReference>
<dbReference type="Pfam" id="PF02906">
    <property type="entry name" value="Fe_hyd_lg_C"/>
    <property type="match status" value="1"/>
</dbReference>
<dbReference type="Pfam" id="PF12838">
    <property type="entry name" value="Fer4_7"/>
    <property type="match status" value="1"/>
</dbReference>
<dbReference type="Pfam" id="PF02256">
    <property type="entry name" value="Fe_hyd_SSU"/>
    <property type="match status" value="1"/>
</dbReference>
<name>A0A0K8PB24_9CHLR</name>
<dbReference type="Gene3D" id="4.10.260.20">
    <property type="entry name" value="Iron hydrogenase, small subunit"/>
    <property type="match status" value="1"/>
</dbReference>
<dbReference type="InterPro" id="IPR009016">
    <property type="entry name" value="Fe_hydrogenase"/>
</dbReference>
<dbReference type="SUPFAM" id="SSF53920">
    <property type="entry name" value="Fe-only hydrogenase"/>
    <property type="match status" value="1"/>
</dbReference>
<dbReference type="EMBL" id="DF968179">
    <property type="protein sequence ID" value="GAP39350.1"/>
    <property type="molecule type" value="Genomic_DNA"/>
</dbReference>
<keyword evidence="5" id="KW-0560">Oxidoreductase</keyword>
<accession>A0A0K8PB24</accession>
<dbReference type="InterPro" id="IPR017896">
    <property type="entry name" value="4Fe4S_Fe-S-bd"/>
</dbReference>
<keyword evidence="1" id="KW-0004">4Fe-4S</keyword>
<dbReference type="GO" id="GO:0051539">
    <property type="term" value="F:4 iron, 4 sulfur cluster binding"/>
    <property type="evidence" value="ECO:0007669"/>
    <property type="project" value="UniProtKB-KW"/>
</dbReference>
<dbReference type="AlphaFoldDB" id="A0A0K8PB24"/>
<dbReference type="FunFam" id="3.30.70.20:FF:000035">
    <property type="entry name" value="Iron hydrogenase 1"/>
    <property type="match status" value="1"/>
</dbReference>
<keyword evidence="6" id="KW-0408">Iron</keyword>
<keyword evidence="7" id="KW-0411">Iron-sulfur</keyword>
<evidence type="ECO:0000259" key="10">
    <source>
        <dbReference type="PROSITE" id="PS51839"/>
    </source>
</evidence>
<dbReference type="GO" id="GO:0008901">
    <property type="term" value="F:ferredoxin hydrogenase activity"/>
    <property type="evidence" value="ECO:0007669"/>
    <property type="project" value="InterPro"/>
</dbReference>
<dbReference type="SUPFAM" id="SSF54862">
    <property type="entry name" value="4Fe-4S ferredoxins"/>
    <property type="match status" value="1"/>
</dbReference>
<dbReference type="InterPro" id="IPR019574">
    <property type="entry name" value="NADH_UbQ_OxRdtase_Gsu_4Fe4S-bd"/>
</dbReference>
<keyword evidence="3" id="KW-0479">Metal-binding</keyword>
<dbReference type="Proteomes" id="UP000053370">
    <property type="component" value="Unassembled WGS sequence"/>
</dbReference>
<feature type="domain" description="4Fe-4S His(Cys)3-ligated-type" evidence="10">
    <location>
        <begin position="83"/>
        <end position="122"/>
    </location>
</feature>
<reference evidence="11" key="1">
    <citation type="journal article" date="2015" name="Genome Announc.">
        <title>Draft Genome Sequence of Anaerolineae Strain TC1, a Novel Isolate from a Methanogenic Wastewater Treatment System.</title>
        <authorList>
            <person name="Matsuura N."/>
            <person name="Tourlousse D.M."/>
            <person name="Sun L."/>
            <person name="Toyonaga M."/>
            <person name="Kuroda K."/>
            <person name="Ohashi A."/>
            <person name="Cruz R."/>
            <person name="Yamaguchi T."/>
            <person name="Sekiguchi Y."/>
        </authorList>
    </citation>
    <scope>NUCLEOTIDE SEQUENCE [LARGE SCALE GENOMIC DNA]</scope>
    <source>
        <strain evidence="11">TC1</strain>
    </source>
</reference>
<dbReference type="InterPro" id="IPR036010">
    <property type="entry name" value="2Fe-2S_ferredoxin-like_sf"/>
</dbReference>
<dbReference type="PANTHER" id="PTHR11615">
    <property type="entry name" value="NITRATE, FORMATE, IRON DEHYDROGENASE"/>
    <property type="match status" value="1"/>
</dbReference>
<dbReference type="InterPro" id="IPR017900">
    <property type="entry name" value="4Fe4S_Fe_S_CS"/>
</dbReference>
<dbReference type="PROSITE" id="PS51839">
    <property type="entry name" value="4FE4S_HC3"/>
    <property type="match status" value="1"/>
</dbReference>
<evidence type="ECO:0000256" key="1">
    <source>
        <dbReference type="ARBA" id="ARBA00022485"/>
    </source>
</evidence>
<evidence type="ECO:0000256" key="6">
    <source>
        <dbReference type="ARBA" id="ARBA00023004"/>
    </source>
</evidence>
<protein>
    <submittedName>
        <fullName evidence="11">NAD(P)-dependent iron-only hydrogenase catalytic subunit</fullName>
    </submittedName>
</protein>
<evidence type="ECO:0000256" key="7">
    <source>
        <dbReference type="ARBA" id="ARBA00023014"/>
    </source>
</evidence>
<dbReference type="PATRIC" id="fig|1678840.3.peg.328"/>
<dbReference type="SUPFAM" id="SSF54292">
    <property type="entry name" value="2Fe-2S ferredoxin-like"/>
    <property type="match status" value="1"/>
</dbReference>
<keyword evidence="4" id="KW-0677">Repeat</keyword>
<keyword evidence="12" id="KW-1185">Reference proteome</keyword>
<dbReference type="Pfam" id="PF13510">
    <property type="entry name" value="Fer2_4"/>
    <property type="match status" value="1"/>
</dbReference>
<dbReference type="SMART" id="SM00902">
    <property type="entry name" value="Fe_hyd_SSU"/>
    <property type="match status" value="1"/>
</dbReference>
<gene>
    <name evidence="11" type="ORF">ATC1_11278</name>
</gene>
<dbReference type="Gene3D" id="3.30.70.20">
    <property type="match status" value="1"/>
</dbReference>
<feature type="domain" description="2Fe-2S ferredoxin-type" evidence="8">
    <location>
        <begin position="1"/>
        <end position="83"/>
    </location>
</feature>
<dbReference type="STRING" id="1678840.ATC1_11278"/>
<evidence type="ECO:0000313" key="11">
    <source>
        <dbReference type="EMBL" id="GAP39350.1"/>
    </source>
</evidence>
<dbReference type="PROSITE" id="PS51379">
    <property type="entry name" value="4FE4S_FER_2"/>
    <property type="match status" value="2"/>
</dbReference>
<organism evidence="11">
    <name type="scientific">Flexilinea flocculi</name>
    <dbReference type="NCBI Taxonomy" id="1678840"/>
    <lineage>
        <taxon>Bacteria</taxon>
        <taxon>Bacillati</taxon>
        <taxon>Chloroflexota</taxon>
        <taxon>Anaerolineae</taxon>
        <taxon>Anaerolineales</taxon>
        <taxon>Anaerolineaceae</taxon>
        <taxon>Flexilinea</taxon>
    </lineage>
</organism>
<dbReference type="Gene3D" id="3.40.950.10">
    <property type="entry name" value="Fe-only Hydrogenase (Larger Subunit), Chain L, domain 3"/>
    <property type="match status" value="1"/>
</dbReference>
<dbReference type="PROSITE" id="PS51085">
    <property type="entry name" value="2FE2S_FER_2"/>
    <property type="match status" value="1"/>
</dbReference>
<dbReference type="InterPro" id="IPR036991">
    <property type="entry name" value="Fe_hydrogenase_ssu_sf"/>
</dbReference>
<dbReference type="NCBIfam" id="NF040763">
    <property type="entry name" value="FeFe_hydrog_A6"/>
    <property type="match status" value="1"/>
</dbReference>
<feature type="domain" description="4Fe-4S ferredoxin-type" evidence="9">
    <location>
        <begin position="186"/>
        <end position="214"/>
    </location>
</feature>
<proteinExistence type="predicted"/>
<sequence>MINLIIDNKPVTVEEGTTILEAAKQINIKIPALCYMDLGELKMVNKVSSCRICSVEVEGRRNLAPSCSTPVAEGMKIHTNSKRVLFARRKLLELMLSNHPFDCLTCNKSTDCDLQTLAVQFGVNAKHFKGVRSSFPVDTSSQALRRDPEKCIMCRRCETMCNEVQTVGAITAFGRGFNTVVAPAEMQPLVNSNCVYCGQCVTVCPTGALTAVGYMKETWDALFDPSKKVVVQVAPAIRAAIGEEFGMPDGTAVTGKLVAALHQLGFDAVFDTTFAADLTIMEEGKEIIERIQKNENLPILTSCCPGWINFLEFHFPQLKYMPSTSKSPHQMMGTVVKTYYAEKIGVKPEDMVVISVMPCIAKKYEAAQPNLETNGIRDVDYVITTRELAKMFKEAGIDLKDMPDEEFDNPLGESTGAGVIFGSSGGVLEAALRTVYEVVTGNKLENIDFAAVRGLAGVKEAFIDLNGRIIRVAATSGLGNARKILEKVEDGSIKYDVIEIMACPGGCVNGGGQPFCHDRQEKIEARMRAIYEIDHTTKVRKSHENASVQKLYDEFFGEPGSEKAHQLLHTDYWFDDSKA</sequence>
<dbReference type="InterPro" id="IPR013352">
    <property type="entry name" value="Fe_hydrogenase_subset"/>
</dbReference>
<dbReference type="PROSITE" id="PS00198">
    <property type="entry name" value="4FE4S_FER_1"/>
    <property type="match status" value="1"/>
</dbReference>
<dbReference type="NCBIfam" id="TIGR02512">
    <property type="entry name" value="FeFe_hydrog_A"/>
    <property type="match status" value="1"/>
</dbReference>
<evidence type="ECO:0000313" key="12">
    <source>
        <dbReference type="Proteomes" id="UP000053370"/>
    </source>
</evidence>
<dbReference type="GO" id="GO:0051537">
    <property type="term" value="F:2 iron, 2 sulfur cluster binding"/>
    <property type="evidence" value="ECO:0007669"/>
    <property type="project" value="UniProtKB-KW"/>
</dbReference>
<dbReference type="Gene3D" id="3.40.50.1780">
    <property type="match status" value="1"/>
</dbReference>
<evidence type="ECO:0000259" key="8">
    <source>
        <dbReference type="PROSITE" id="PS51085"/>
    </source>
</evidence>
<evidence type="ECO:0000256" key="3">
    <source>
        <dbReference type="ARBA" id="ARBA00022723"/>
    </source>
</evidence>
<keyword evidence="2" id="KW-0001">2Fe-2S</keyword>
<dbReference type="Pfam" id="PF10588">
    <property type="entry name" value="NADH-G_4Fe-4S_3"/>
    <property type="match status" value="1"/>
</dbReference>
<evidence type="ECO:0000256" key="4">
    <source>
        <dbReference type="ARBA" id="ARBA00022737"/>
    </source>
</evidence>
<dbReference type="InterPro" id="IPR001041">
    <property type="entry name" value="2Fe-2S_ferredoxin-type"/>
</dbReference>
<dbReference type="GO" id="GO:0005506">
    <property type="term" value="F:iron ion binding"/>
    <property type="evidence" value="ECO:0007669"/>
    <property type="project" value="InterPro"/>
</dbReference>
<evidence type="ECO:0000256" key="5">
    <source>
        <dbReference type="ARBA" id="ARBA00023002"/>
    </source>
</evidence>
<dbReference type="InterPro" id="IPR003149">
    <property type="entry name" value="Fe_hydrogenase_ssu"/>
</dbReference>
<dbReference type="FunFam" id="3.10.20.740:FF:000005">
    <property type="entry name" value="NADH:ubiquinone oxidoreductase subunit"/>
    <property type="match status" value="1"/>
</dbReference>
<dbReference type="InterPro" id="IPR004108">
    <property type="entry name" value="Fe_hydrogenase_lsu_C"/>
</dbReference>